<proteinExistence type="predicted"/>
<sequence>MRSLFLYYKQISSFNIPFSLLIAFLAYINGGSFDVFFFLPLLTIGYLLALYLFEVRYAHQYFFYFNLGHEKLKLIGFTFGVNAAIALTYFLIF</sequence>
<evidence type="ECO:0000313" key="2">
    <source>
        <dbReference type="EMBL" id="SMP12320.1"/>
    </source>
</evidence>
<keyword evidence="1" id="KW-0472">Membrane</keyword>
<keyword evidence="1" id="KW-0812">Transmembrane</keyword>
<name>A0ABY1NKR1_9BACT</name>
<feature type="transmembrane region" description="Helical" evidence="1">
    <location>
        <begin position="35"/>
        <end position="53"/>
    </location>
</feature>
<reference evidence="2 3" key="1">
    <citation type="submission" date="2017-05" db="EMBL/GenBank/DDBJ databases">
        <authorList>
            <person name="Varghese N."/>
            <person name="Submissions S."/>
        </authorList>
    </citation>
    <scope>NUCLEOTIDE SEQUENCE [LARGE SCALE GENOMIC DNA]</scope>
    <source>
        <strain evidence="2 3">DSM 15360</strain>
    </source>
</reference>
<evidence type="ECO:0000313" key="3">
    <source>
        <dbReference type="Proteomes" id="UP001157915"/>
    </source>
</evidence>
<keyword evidence="3" id="KW-1185">Reference proteome</keyword>
<gene>
    <name evidence="2" type="ORF">SAMN06265367_10299</name>
</gene>
<dbReference type="EMBL" id="FXUA01000002">
    <property type="protein sequence ID" value="SMP12320.1"/>
    <property type="molecule type" value="Genomic_DNA"/>
</dbReference>
<comment type="caution">
    <text evidence="2">The sequence shown here is derived from an EMBL/GenBank/DDBJ whole genome shotgun (WGS) entry which is preliminary data.</text>
</comment>
<keyword evidence="1" id="KW-1133">Transmembrane helix</keyword>
<feature type="transmembrane region" description="Helical" evidence="1">
    <location>
        <begin position="74"/>
        <end position="92"/>
    </location>
</feature>
<protein>
    <submittedName>
        <fullName evidence="2">Uncharacterized protein</fullName>
    </submittedName>
</protein>
<accession>A0ABY1NKR1</accession>
<dbReference type="RefSeq" id="WP_283411910.1">
    <property type="nucleotide sequence ID" value="NZ_FXUA01000002.1"/>
</dbReference>
<feature type="transmembrane region" description="Helical" evidence="1">
    <location>
        <begin position="12"/>
        <end position="29"/>
    </location>
</feature>
<organism evidence="2 3">
    <name type="scientific">Algoriphagus winogradskyi</name>
    <dbReference type="NCBI Taxonomy" id="237017"/>
    <lineage>
        <taxon>Bacteria</taxon>
        <taxon>Pseudomonadati</taxon>
        <taxon>Bacteroidota</taxon>
        <taxon>Cytophagia</taxon>
        <taxon>Cytophagales</taxon>
        <taxon>Cyclobacteriaceae</taxon>
        <taxon>Algoriphagus</taxon>
    </lineage>
</organism>
<evidence type="ECO:0000256" key="1">
    <source>
        <dbReference type="SAM" id="Phobius"/>
    </source>
</evidence>
<dbReference type="Proteomes" id="UP001157915">
    <property type="component" value="Unassembled WGS sequence"/>
</dbReference>